<evidence type="ECO:0000256" key="1">
    <source>
        <dbReference type="ARBA" id="ARBA00004141"/>
    </source>
</evidence>
<keyword evidence="2" id="KW-0812">Transmembrane</keyword>
<name>A0A081BF48_9HYPH</name>
<dbReference type="Proteomes" id="UP000028702">
    <property type="component" value="Unassembled WGS sequence"/>
</dbReference>
<dbReference type="EMBL" id="BBIO01000023">
    <property type="protein sequence ID" value="GAK46666.1"/>
    <property type="molecule type" value="Genomic_DNA"/>
</dbReference>
<sequence length="100" mass="10698">MRRNLLLGLVVCGVAAALWVEPSLAQSADDIASPLVSKTDEFIQVMLKWGQRIALLFAVFALVLSMTGRIAWHWFGGIAMGTIGLFLAEPIIGWLAAGGS</sequence>
<evidence type="ECO:0000313" key="3">
    <source>
        <dbReference type="EMBL" id="GAK46666.1"/>
    </source>
</evidence>
<reference evidence="3 4" key="1">
    <citation type="submission" date="2014-07" db="EMBL/GenBank/DDBJ databases">
        <title>Tepidicaulis marinum gen. nov., sp. nov., a novel marine bacterium denitrifying nitrate to nitrous oxide strictly under microaerobic conditions.</title>
        <authorList>
            <person name="Takeuchi M."/>
            <person name="Yamagishi T."/>
            <person name="Kamagata Y."/>
            <person name="Oshima K."/>
            <person name="Hattori M."/>
            <person name="Katayama T."/>
            <person name="Hanada S."/>
            <person name="Tamaki H."/>
            <person name="Marumo K."/>
            <person name="Maeda H."/>
            <person name="Nedachi M."/>
            <person name="Iwasaki W."/>
            <person name="Suwa Y."/>
            <person name="Sakata S."/>
        </authorList>
    </citation>
    <scope>NUCLEOTIDE SEQUENCE [LARGE SCALE GENOMIC DNA]</scope>
    <source>
        <strain evidence="3 4">MA2</strain>
    </source>
</reference>
<evidence type="ECO:0000256" key="2">
    <source>
        <dbReference type="SAM" id="Phobius"/>
    </source>
</evidence>
<gene>
    <name evidence="3" type="ORF">M2A_3165</name>
</gene>
<proteinExistence type="predicted"/>
<comment type="caution">
    <text evidence="3">The sequence shown here is derived from an EMBL/GenBank/DDBJ whole genome shotgun (WGS) entry which is preliminary data.</text>
</comment>
<comment type="subcellular location">
    <subcellularLocation>
        <location evidence="1">Membrane</location>
        <topology evidence="1">Multi-pass membrane protein</topology>
    </subcellularLocation>
</comment>
<organism evidence="3 4">
    <name type="scientific">Tepidicaulis marinus</name>
    <dbReference type="NCBI Taxonomy" id="1333998"/>
    <lineage>
        <taxon>Bacteria</taxon>
        <taxon>Pseudomonadati</taxon>
        <taxon>Pseudomonadota</taxon>
        <taxon>Alphaproteobacteria</taxon>
        <taxon>Hyphomicrobiales</taxon>
        <taxon>Parvibaculaceae</taxon>
        <taxon>Tepidicaulis</taxon>
    </lineage>
</organism>
<dbReference type="Pfam" id="PF04956">
    <property type="entry name" value="TrbC"/>
    <property type="match status" value="1"/>
</dbReference>
<feature type="transmembrane region" description="Helical" evidence="2">
    <location>
        <begin position="49"/>
        <end position="67"/>
    </location>
</feature>
<dbReference type="STRING" id="1333998.M2A_3165"/>
<dbReference type="InterPro" id="IPR007039">
    <property type="entry name" value="TrbC/VirB2"/>
</dbReference>
<protein>
    <submittedName>
        <fullName evidence="3">ABC transporter permease/ATPase</fullName>
    </submittedName>
</protein>
<keyword evidence="2" id="KW-0472">Membrane</keyword>
<feature type="transmembrane region" description="Helical" evidence="2">
    <location>
        <begin position="74"/>
        <end position="97"/>
    </location>
</feature>
<evidence type="ECO:0000313" key="4">
    <source>
        <dbReference type="Proteomes" id="UP000028702"/>
    </source>
</evidence>
<dbReference type="GO" id="GO:0016020">
    <property type="term" value="C:membrane"/>
    <property type="evidence" value="ECO:0007669"/>
    <property type="project" value="UniProtKB-SubCell"/>
</dbReference>
<keyword evidence="4" id="KW-1185">Reference proteome</keyword>
<dbReference type="AlphaFoldDB" id="A0A081BF48"/>
<keyword evidence="2" id="KW-1133">Transmembrane helix</keyword>
<accession>A0A081BF48</accession>